<evidence type="ECO:0008006" key="11">
    <source>
        <dbReference type="Google" id="ProtNLM"/>
    </source>
</evidence>
<dbReference type="Gene3D" id="2.60.40.1280">
    <property type="match status" value="1"/>
</dbReference>
<dbReference type="AlphaFoldDB" id="A0A6A8CXM7"/>
<dbReference type="InterPro" id="IPR011266">
    <property type="entry name" value="Adhesin_Fg-bd_dom_2"/>
</dbReference>
<evidence type="ECO:0000256" key="3">
    <source>
        <dbReference type="ARBA" id="ARBA00022525"/>
    </source>
</evidence>
<protein>
    <recommendedName>
        <fullName evidence="11">Clumping factor ClfA, fibrinogen-binding protein</fullName>
    </recommendedName>
</protein>
<dbReference type="InterPro" id="IPR041171">
    <property type="entry name" value="SDR_Ig"/>
</dbReference>
<keyword evidence="2" id="KW-0134">Cell wall</keyword>
<name>A0A6A8CXM7_LIMRT</name>
<accession>A0A6A8CXM7</accession>
<feature type="compositionally biased region" description="Acidic residues" evidence="6">
    <location>
        <begin position="514"/>
        <end position="530"/>
    </location>
</feature>
<feature type="domain" description="Fibrinogen-binding" evidence="7">
    <location>
        <begin position="221"/>
        <end position="379"/>
    </location>
</feature>
<organism evidence="9 10">
    <name type="scientific">Limosilactobacillus reuteri</name>
    <name type="common">Lactobacillus reuteri</name>
    <dbReference type="NCBI Taxonomy" id="1598"/>
    <lineage>
        <taxon>Bacteria</taxon>
        <taxon>Bacillati</taxon>
        <taxon>Bacillota</taxon>
        <taxon>Bacilli</taxon>
        <taxon>Lactobacillales</taxon>
        <taxon>Lactobacillaceae</taxon>
        <taxon>Limosilactobacillus</taxon>
    </lineage>
</organism>
<feature type="domain" description="SDR-like Ig" evidence="8">
    <location>
        <begin position="94"/>
        <end position="193"/>
    </location>
</feature>
<proteinExistence type="predicted"/>
<dbReference type="InterPro" id="IPR008966">
    <property type="entry name" value="Adhesion_dom_sf"/>
</dbReference>
<keyword evidence="4" id="KW-0732">Signal</keyword>
<evidence type="ECO:0000313" key="10">
    <source>
        <dbReference type="Proteomes" id="UP000430985"/>
    </source>
</evidence>
<evidence type="ECO:0000313" key="9">
    <source>
        <dbReference type="EMBL" id="MRG68831.1"/>
    </source>
</evidence>
<dbReference type="SUPFAM" id="SSF49401">
    <property type="entry name" value="Bacterial adhesins"/>
    <property type="match status" value="2"/>
</dbReference>
<keyword evidence="5" id="KW-0572">Peptidoglycan-anchor</keyword>
<dbReference type="Gene3D" id="2.60.40.1290">
    <property type="match status" value="1"/>
</dbReference>
<comment type="caution">
    <text evidence="9">The sequence shown here is derived from an EMBL/GenBank/DDBJ whole genome shotgun (WGS) entry which is preliminary data.</text>
</comment>
<dbReference type="Pfam" id="PF17961">
    <property type="entry name" value="Big_8"/>
    <property type="match status" value="1"/>
</dbReference>
<reference evidence="9 10" key="1">
    <citation type="submission" date="2019-11" db="EMBL/GenBank/DDBJ databases">
        <title>Draft genome sequence of 12 host-associated Lactobacillus reuteri rodent strains.</title>
        <authorList>
            <person name="Zhang S."/>
            <person name="Ozcam M."/>
            <person name="Van Pijkeren J.P."/>
        </authorList>
    </citation>
    <scope>NUCLEOTIDE SEQUENCE [LARGE SCALE GENOMIC DNA]</scope>
    <source>
        <strain evidence="9 10">Rat19</strain>
    </source>
</reference>
<comment type="subcellular location">
    <subcellularLocation>
        <location evidence="1">Secreted</location>
        <location evidence="1">Cell wall</location>
        <topology evidence="1">Peptidoglycan-anchor</topology>
    </subcellularLocation>
</comment>
<keyword evidence="3" id="KW-0964">Secreted</keyword>
<evidence type="ECO:0000259" key="8">
    <source>
        <dbReference type="Pfam" id="PF17961"/>
    </source>
</evidence>
<dbReference type="EMBL" id="WJNE01000007">
    <property type="protein sequence ID" value="MRG68831.1"/>
    <property type="molecule type" value="Genomic_DNA"/>
</dbReference>
<evidence type="ECO:0000256" key="1">
    <source>
        <dbReference type="ARBA" id="ARBA00004168"/>
    </source>
</evidence>
<evidence type="ECO:0000256" key="4">
    <source>
        <dbReference type="ARBA" id="ARBA00022729"/>
    </source>
</evidence>
<evidence type="ECO:0000259" key="7">
    <source>
        <dbReference type="Pfam" id="PF10425"/>
    </source>
</evidence>
<dbReference type="Proteomes" id="UP000430985">
    <property type="component" value="Unassembled WGS sequence"/>
</dbReference>
<dbReference type="InterPro" id="IPR011252">
    <property type="entry name" value="Fibrogen-bd_dom1"/>
</dbReference>
<feature type="compositionally biased region" description="Acidic residues" evidence="6">
    <location>
        <begin position="564"/>
        <end position="577"/>
    </location>
</feature>
<dbReference type="GO" id="GO:0007155">
    <property type="term" value="P:cell adhesion"/>
    <property type="evidence" value="ECO:0007669"/>
    <property type="project" value="InterPro"/>
</dbReference>
<dbReference type="Pfam" id="PF10425">
    <property type="entry name" value="SdrG_C_C"/>
    <property type="match status" value="1"/>
</dbReference>
<evidence type="ECO:0000256" key="2">
    <source>
        <dbReference type="ARBA" id="ARBA00022512"/>
    </source>
</evidence>
<feature type="region of interest" description="Disordered" evidence="6">
    <location>
        <begin position="477"/>
        <end position="647"/>
    </location>
</feature>
<evidence type="ECO:0000256" key="5">
    <source>
        <dbReference type="ARBA" id="ARBA00023088"/>
    </source>
</evidence>
<evidence type="ECO:0000256" key="6">
    <source>
        <dbReference type="SAM" id="MobiDB-lite"/>
    </source>
</evidence>
<dbReference type="RefSeq" id="WP_153702154.1">
    <property type="nucleotide sequence ID" value="NZ_WJNE01000007.1"/>
</dbReference>
<sequence>MMDNYQAMNFYYGLLNLRAGFFKANLCEILMAIAQSVPDENQQSATAYHTVDEDLSQDHEQLKHDQVEFGSFYEDGHILHNVKINTQSDFFLDPTREDTVKWRVSFTVAKDVRPADQFTVQLSSNLMVAPNGHPEKPVPDFSDQDGVVIAMGAYDRDKHELVYTFTNYVTEHRQIIGGLEGELAIDPLTTPENEFGLECFISVDDYRKDFTIDIDYPDLANDMFLGISSRMMNFDKDQQLFEDIIYVNLAQKDLNHAYIVFNTSDLVEELSNAVVKPSTMRIEIYRNSRGLKLPQSYGVNLQRLRDISNRFPVVEGDHLVETPYTMSFADNKMRLNFGTDQTNDSYIIRVVGQYNDELDGTVRLRARLFGMDQQNVYMSNSTAATATGTSMVASGHAISKEKLVEAAAITTEDLKQEEPFVNVEEPLEPSAVEGVEEDGDIPFASDNQEQFASFQAEEEMPIEENQEDIPINDVAAEEQVEPQEDSPQSAVSVPDDAAVEEESDSSAYIISFNSDEEEESLVATEQEENQTESPAVSGAVGGDELSISFDIAPQAAPAETKEDLTEETESSDEEEEFTTPPEELGAEPTQALSEESATPEPVVEIKVSEDETSAAPLPMPGRRPPRRHSRFQNTARSSHSLRHLRRF</sequence>
<gene>
    <name evidence="9" type="ORF">GIX83_03080</name>
</gene>